<keyword evidence="10" id="KW-0067">ATP-binding</keyword>
<dbReference type="EC" id="2.7.13.3" evidence="3"/>
<dbReference type="InterPro" id="IPR003660">
    <property type="entry name" value="HAMP_dom"/>
</dbReference>
<dbReference type="InterPro" id="IPR050398">
    <property type="entry name" value="HssS/ArlS-like"/>
</dbReference>
<dbReference type="Pfam" id="PF02518">
    <property type="entry name" value="HATPase_c"/>
    <property type="match status" value="1"/>
</dbReference>
<dbReference type="Gene3D" id="6.10.340.10">
    <property type="match status" value="1"/>
</dbReference>
<name>A0A1E5FEA6_VIBSP</name>
<evidence type="ECO:0000256" key="7">
    <source>
        <dbReference type="ARBA" id="ARBA00022692"/>
    </source>
</evidence>
<evidence type="ECO:0000256" key="14">
    <source>
        <dbReference type="SAM" id="Phobius"/>
    </source>
</evidence>
<keyword evidence="13 14" id="KW-0472">Membrane</keyword>
<dbReference type="SUPFAM" id="SSF47384">
    <property type="entry name" value="Homodimeric domain of signal transducing histidine kinase"/>
    <property type="match status" value="1"/>
</dbReference>
<evidence type="ECO:0000256" key="13">
    <source>
        <dbReference type="ARBA" id="ARBA00023136"/>
    </source>
</evidence>
<gene>
    <name evidence="17" type="ORF">A142_01400</name>
</gene>
<reference evidence="17 18" key="1">
    <citation type="journal article" date="2012" name="Science">
        <title>Ecological populations of bacteria act as socially cohesive units of antibiotic production and resistance.</title>
        <authorList>
            <person name="Cordero O.X."/>
            <person name="Wildschutte H."/>
            <person name="Kirkup B."/>
            <person name="Proehl S."/>
            <person name="Ngo L."/>
            <person name="Hussain F."/>
            <person name="Le Roux F."/>
            <person name="Mincer T."/>
            <person name="Polz M.F."/>
        </authorList>
    </citation>
    <scope>NUCLEOTIDE SEQUENCE [LARGE SCALE GENOMIC DNA]</scope>
    <source>
        <strain evidence="17 18">12E03</strain>
    </source>
</reference>
<dbReference type="PROSITE" id="PS50109">
    <property type="entry name" value="HIS_KIN"/>
    <property type="match status" value="1"/>
</dbReference>
<protein>
    <recommendedName>
        <fullName evidence="3">histidine kinase</fullName>
        <ecNumber evidence="3">2.7.13.3</ecNumber>
    </recommendedName>
</protein>
<evidence type="ECO:0000256" key="11">
    <source>
        <dbReference type="ARBA" id="ARBA00022989"/>
    </source>
</evidence>
<dbReference type="Gene3D" id="1.10.287.130">
    <property type="match status" value="1"/>
</dbReference>
<keyword evidence="6" id="KW-0808">Transferase</keyword>
<dbReference type="InterPro" id="IPR003661">
    <property type="entry name" value="HisK_dim/P_dom"/>
</dbReference>
<accession>A0A1E5FEA6</accession>
<proteinExistence type="predicted"/>
<evidence type="ECO:0000256" key="6">
    <source>
        <dbReference type="ARBA" id="ARBA00022679"/>
    </source>
</evidence>
<dbReference type="OrthoDB" id="9804645at2"/>
<dbReference type="InterPro" id="IPR036097">
    <property type="entry name" value="HisK_dim/P_sf"/>
</dbReference>
<evidence type="ECO:0000256" key="4">
    <source>
        <dbReference type="ARBA" id="ARBA00022475"/>
    </source>
</evidence>
<evidence type="ECO:0000259" key="15">
    <source>
        <dbReference type="PROSITE" id="PS50109"/>
    </source>
</evidence>
<keyword evidence="4" id="KW-1003">Cell membrane</keyword>
<evidence type="ECO:0000256" key="8">
    <source>
        <dbReference type="ARBA" id="ARBA00022741"/>
    </source>
</evidence>
<comment type="caution">
    <text evidence="17">The sequence shown here is derived from an EMBL/GenBank/DDBJ whole genome shotgun (WGS) entry which is preliminary data.</text>
</comment>
<feature type="domain" description="Histidine kinase" evidence="15">
    <location>
        <begin position="238"/>
        <end position="449"/>
    </location>
</feature>
<evidence type="ECO:0000313" key="18">
    <source>
        <dbReference type="Proteomes" id="UP000094802"/>
    </source>
</evidence>
<evidence type="ECO:0000256" key="1">
    <source>
        <dbReference type="ARBA" id="ARBA00000085"/>
    </source>
</evidence>
<dbReference type="InterPro" id="IPR004358">
    <property type="entry name" value="Sig_transdc_His_kin-like_C"/>
</dbReference>
<dbReference type="GO" id="GO:0005524">
    <property type="term" value="F:ATP binding"/>
    <property type="evidence" value="ECO:0007669"/>
    <property type="project" value="UniProtKB-KW"/>
</dbReference>
<feature type="domain" description="HAMP" evidence="16">
    <location>
        <begin position="178"/>
        <end position="230"/>
    </location>
</feature>
<keyword evidence="9 17" id="KW-0418">Kinase</keyword>
<dbReference type="EMBL" id="AJZD02000278">
    <property type="protein sequence ID" value="OEF87962.1"/>
    <property type="molecule type" value="Genomic_DNA"/>
</dbReference>
<dbReference type="CDD" id="cd00082">
    <property type="entry name" value="HisKA"/>
    <property type="match status" value="1"/>
</dbReference>
<dbReference type="Pfam" id="PF00512">
    <property type="entry name" value="HisKA"/>
    <property type="match status" value="1"/>
</dbReference>
<dbReference type="InterPro" id="IPR005467">
    <property type="entry name" value="His_kinase_dom"/>
</dbReference>
<evidence type="ECO:0000313" key="17">
    <source>
        <dbReference type="EMBL" id="OEF87962.1"/>
    </source>
</evidence>
<comment type="subcellular location">
    <subcellularLocation>
        <location evidence="2">Cell membrane</location>
        <topology evidence="2">Multi-pass membrane protein</topology>
    </subcellularLocation>
</comment>
<keyword evidence="8" id="KW-0547">Nucleotide-binding</keyword>
<dbReference type="PANTHER" id="PTHR45528:SF1">
    <property type="entry name" value="SENSOR HISTIDINE KINASE CPXA"/>
    <property type="match status" value="1"/>
</dbReference>
<dbReference type="Proteomes" id="UP000094802">
    <property type="component" value="Unassembled WGS sequence"/>
</dbReference>
<keyword evidence="5" id="KW-0597">Phosphoprotein</keyword>
<keyword evidence="11 14" id="KW-1133">Transmembrane helix</keyword>
<feature type="transmembrane region" description="Helical" evidence="14">
    <location>
        <begin position="157"/>
        <end position="177"/>
    </location>
</feature>
<dbReference type="SUPFAM" id="SSF55874">
    <property type="entry name" value="ATPase domain of HSP90 chaperone/DNA topoisomerase II/histidine kinase"/>
    <property type="match status" value="1"/>
</dbReference>
<evidence type="ECO:0000256" key="9">
    <source>
        <dbReference type="ARBA" id="ARBA00022777"/>
    </source>
</evidence>
<feature type="transmembrane region" description="Helical" evidence="14">
    <location>
        <begin position="12"/>
        <end position="34"/>
    </location>
</feature>
<dbReference type="Gene3D" id="3.30.565.10">
    <property type="entry name" value="Histidine kinase-like ATPase, C-terminal domain"/>
    <property type="match status" value="1"/>
</dbReference>
<dbReference type="SMART" id="SM00388">
    <property type="entry name" value="HisKA"/>
    <property type="match status" value="1"/>
</dbReference>
<dbReference type="SMART" id="SM00387">
    <property type="entry name" value="HATPase_c"/>
    <property type="match status" value="1"/>
</dbReference>
<sequence length="449" mass="51420">MRKFITAKLRSVSMFARLYLGIVTGMSATIFLFVNLGEGYMRRTEIETFLNDGIYFAEQYTRQHNQENSLYKELDRTGYQQFYIFNLRLLENWSGEAPCQRCELYTTLNGVPIYLSDNNLYSAVFQLPNSRFSFAFSEVGDFFSPDIEWYEDSERHFLLGLLLAVIVAIGASVYLPVRRFQERIELLVEKQKQFGKGKLSTRSDMDDIHPISDLASSFNFMAEEIESKVKQSHIFAQAIPHEVRTPLSRIQLATDILRRGAPEHHQALFDDIDTYIEDINDLTSEIIMLSKLNVMDNSFFELVKVTSDLREYCLDRIRYSKLDNATFESKVQLECKIKCDCSMARLVFDNVLKNAGNYTQDQVWMTLDENSENWLVVIEDNGSGIPENRRDEVFLPFSRLDSSRTSTTGGLGLGLAIALSAAKKLSWDIKIDDSNHGGAKFSIVIPKIA</sequence>
<dbReference type="PANTHER" id="PTHR45528">
    <property type="entry name" value="SENSOR HISTIDINE KINASE CPXA"/>
    <property type="match status" value="1"/>
</dbReference>
<dbReference type="GO" id="GO:0005886">
    <property type="term" value="C:plasma membrane"/>
    <property type="evidence" value="ECO:0007669"/>
    <property type="project" value="UniProtKB-SubCell"/>
</dbReference>
<evidence type="ECO:0000259" key="16">
    <source>
        <dbReference type="PROSITE" id="PS50885"/>
    </source>
</evidence>
<dbReference type="PRINTS" id="PR00344">
    <property type="entry name" value="BCTRLSENSOR"/>
</dbReference>
<evidence type="ECO:0000256" key="2">
    <source>
        <dbReference type="ARBA" id="ARBA00004651"/>
    </source>
</evidence>
<organism evidence="17 18">
    <name type="scientific">Vibrio splendidus 12E03</name>
    <dbReference type="NCBI Taxonomy" id="1191305"/>
    <lineage>
        <taxon>Bacteria</taxon>
        <taxon>Pseudomonadati</taxon>
        <taxon>Pseudomonadota</taxon>
        <taxon>Gammaproteobacteria</taxon>
        <taxon>Vibrionales</taxon>
        <taxon>Vibrionaceae</taxon>
        <taxon>Vibrio</taxon>
    </lineage>
</organism>
<evidence type="ECO:0000256" key="3">
    <source>
        <dbReference type="ARBA" id="ARBA00012438"/>
    </source>
</evidence>
<keyword evidence="7 14" id="KW-0812">Transmembrane</keyword>
<dbReference type="InterPro" id="IPR036890">
    <property type="entry name" value="HATPase_C_sf"/>
</dbReference>
<dbReference type="RefSeq" id="WP_019824688.1">
    <property type="nucleotide sequence ID" value="NZ_AJZD02000278.1"/>
</dbReference>
<evidence type="ECO:0000256" key="12">
    <source>
        <dbReference type="ARBA" id="ARBA00023012"/>
    </source>
</evidence>
<evidence type="ECO:0000256" key="10">
    <source>
        <dbReference type="ARBA" id="ARBA00022840"/>
    </source>
</evidence>
<comment type="catalytic activity">
    <reaction evidence="1">
        <text>ATP + protein L-histidine = ADP + protein N-phospho-L-histidine.</text>
        <dbReference type="EC" id="2.7.13.3"/>
    </reaction>
</comment>
<dbReference type="PROSITE" id="PS50885">
    <property type="entry name" value="HAMP"/>
    <property type="match status" value="1"/>
</dbReference>
<dbReference type="GO" id="GO:0000155">
    <property type="term" value="F:phosphorelay sensor kinase activity"/>
    <property type="evidence" value="ECO:0007669"/>
    <property type="project" value="InterPro"/>
</dbReference>
<evidence type="ECO:0000256" key="5">
    <source>
        <dbReference type="ARBA" id="ARBA00022553"/>
    </source>
</evidence>
<dbReference type="AlphaFoldDB" id="A0A1E5FEA6"/>
<keyword evidence="12" id="KW-0902">Two-component regulatory system</keyword>
<dbReference type="InterPro" id="IPR003594">
    <property type="entry name" value="HATPase_dom"/>
</dbReference>